<feature type="compositionally biased region" description="Polar residues" evidence="10">
    <location>
        <begin position="507"/>
        <end position="516"/>
    </location>
</feature>
<accession>E4UNQ8</accession>
<evidence type="ECO:0000256" key="3">
    <source>
        <dbReference type="ARBA" id="ARBA00012132"/>
    </source>
</evidence>
<evidence type="ECO:0000256" key="1">
    <source>
        <dbReference type="ARBA" id="ARBA00004477"/>
    </source>
</evidence>
<dbReference type="STRING" id="535722.E4UNQ8"/>
<proteinExistence type="inferred from homology"/>
<feature type="transmembrane region" description="Helical" evidence="11">
    <location>
        <begin position="791"/>
        <end position="810"/>
    </location>
</feature>
<evidence type="ECO:0000313" key="13">
    <source>
        <dbReference type="Proteomes" id="UP000002669"/>
    </source>
</evidence>
<evidence type="ECO:0000256" key="9">
    <source>
        <dbReference type="ARBA" id="ARBA00023136"/>
    </source>
</evidence>
<dbReference type="GO" id="GO:0005789">
    <property type="term" value="C:endoplasmic reticulum membrane"/>
    <property type="evidence" value="ECO:0007669"/>
    <property type="project" value="UniProtKB-SubCell"/>
</dbReference>
<evidence type="ECO:0000256" key="7">
    <source>
        <dbReference type="ARBA" id="ARBA00022824"/>
    </source>
</evidence>
<evidence type="ECO:0000256" key="8">
    <source>
        <dbReference type="ARBA" id="ARBA00022989"/>
    </source>
</evidence>
<dbReference type="eggNOG" id="KOG2468">
    <property type="taxonomic scope" value="Eukaryota"/>
</dbReference>
<feature type="compositionally biased region" description="Low complexity" evidence="10">
    <location>
        <begin position="48"/>
        <end position="60"/>
    </location>
</feature>
<dbReference type="VEuPathDB" id="FungiDB:MGYG_02674"/>
<feature type="transmembrane region" description="Helical" evidence="11">
    <location>
        <begin position="182"/>
        <end position="205"/>
    </location>
</feature>
<dbReference type="InterPro" id="IPR032974">
    <property type="entry name" value="Polypren_kinase"/>
</dbReference>
<dbReference type="OMA" id="HGTMVAM"/>
<keyword evidence="5 11" id="KW-0812">Transmembrane</keyword>
<evidence type="ECO:0000256" key="6">
    <source>
        <dbReference type="ARBA" id="ARBA00022777"/>
    </source>
</evidence>
<protein>
    <recommendedName>
        <fullName evidence="3">dolichol kinase</fullName>
        <ecNumber evidence="3">2.7.1.108</ecNumber>
    </recommendedName>
</protein>
<feature type="transmembrane region" description="Helical" evidence="11">
    <location>
        <begin position="560"/>
        <end position="581"/>
    </location>
</feature>
<dbReference type="HOGENOM" id="CLU_007859_0_0_1"/>
<dbReference type="PANTHER" id="PTHR13205">
    <property type="entry name" value="TRANSMEMBRANE PROTEIN 15-RELATED"/>
    <property type="match status" value="1"/>
</dbReference>
<dbReference type="InParanoid" id="E4UNQ8"/>
<keyword evidence="9 11" id="KW-0472">Membrane</keyword>
<feature type="region of interest" description="Disordered" evidence="10">
    <location>
        <begin position="498"/>
        <end position="539"/>
    </location>
</feature>
<dbReference type="PANTHER" id="PTHR13205:SF15">
    <property type="entry name" value="DOLICHOL KINASE"/>
    <property type="match status" value="1"/>
</dbReference>
<feature type="transmembrane region" description="Helical" evidence="11">
    <location>
        <begin position="831"/>
        <end position="853"/>
    </location>
</feature>
<dbReference type="Proteomes" id="UP000002669">
    <property type="component" value="Unassembled WGS sequence"/>
</dbReference>
<dbReference type="GO" id="GO:0043048">
    <property type="term" value="P:dolichyl monophosphate biosynthetic process"/>
    <property type="evidence" value="ECO:0007669"/>
    <property type="project" value="TreeGrafter"/>
</dbReference>
<feature type="transmembrane region" description="Helical" evidence="11">
    <location>
        <begin position="593"/>
        <end position="616"/>
    </location>
</feature>
<reference evidence="13" key="1">
    <citation type="journal article" date="2012" name="MBio">
        <title>Comparative genome analysis of Trichophyton rubrum and related dermatophytes reveals candidate genes involved in infection.</title>
        <authorList>
            <person name="Martinez D.A."/>
            <person name="Oliver B.G."/>
            <person name="Graeser Y."/>
            <person name="Goldberg J.M."/>
            <person name="Li W."/>
            <person name="Martinez-Rossi N.M."/>
            <person name="Monod M."/>
            <person name="Shelest E."/>
            <person name="Barton R.C."/>
            <person name="Birch E."/>
            <person name="Brakhage A.A."/>
            <person name="Chen Z."/>
            <person name="Gurr S.J."/>
            <person name="Heiman D."/>
            <person name="Heitman J."/>
            <person name="Kosti I."/>
            <person name="Rossi A."/>
            <person name="Saif S."/>
            <person name="Samalova M."/>
            <person name="Saunders C.W."/>
            <person name="Shea T."/>
            <person name="Summerbell R.C."/>
            <person name="Xu J."/>
            <person name="Young S."/>
            <person name="Zeng Q."/>
            <person name="Birren B.W."/>
            <person name="Cuomo C.A."/>
            <person name="White T.C."/>
        </authorList>
    </citation>
    <scope>NUCLEOTIDE SEQUENCE [LARGE SCALE GENOMIC DNA]</scope>
    <source>
        <strain evidence="13">ATCC MYA-4604 / CBS 118893</strain>
    </source>
</reference>
<dbReference type="GeneID" id="10030450"/>
<feature type="transmembrane region" description="Helical" evidence="11">
    <location>
        <begin position="653"/>
        <end position="673"/>
    </location>
</feature>
<evidence type="ECO:0000313" key="12">
    <source>
        <dbReference type="EMBL" id="EFQ99661.1"/>
    </source>
</evidence>
<keyword evidence="4" id="KW-0808">Transferase</keyword>
<comment type="similarity">
    <text evidence="2">Belongs to the polyprenol kinase family.</text>
</comment>
<feature type="region of interest" description="Disordered" evidence="10">
    <location>
        <begin position="1"/>
        <end position="91"/>
    </location>
</feature>
<evidence type="ECO:0000256" key="4">
    <source>
        <dbReference type="ARBA" id="ARBA00022679"/>
    </source>
</evidence>
<name>E4UNQ8_ARTGP</name>
<feature type="compositionally biased region" description="Basic residues" evidence="10">
    <location>
        <begin position="118"/>
        <end position="132"/>
    </location>
</feature>
<dbReference type="OrthoDB" id="377083at2759"/>
<evidence type="ECO:0000256" key="11">
    <source>
        <dbReference type="SAM" id="Phobius"/>
    </source>
</evidence>
<dbReference type="EC" id="2.7.1.108" evidence="3"/>
<evidence type="ECO:0000256" key="2">
    <source>
        <dbReference type="ARBA" id="ARBA00010794"/>
    </source>
</evidence>
<dbReference type="AlphaFoldDB" id="E4UNQ8"/>
<keyword evidence="6" id="KW-0418">Kinase</keyword>
<keyword evidence="13" id="KW-1185">Reference proteome</keyword>
<feature type="transmembrane region" description="Helical" evidence="11">
    <location>
        <begin position="236"/>
        <end position="264"/>
    </location>
</feature>
<organism evidence="13">
    <name type="scientific">Arthroderma gypseum (strain ATCC MYA-4604 / CBS 118893)</name>
    <name type="common">Microsporum gypseum</name>
    <dbReference type="NCBI Taxonomy" id="535722"/>
    <lineage>
        <taxon>Eukaryota</taxon>
        <taxon>Fungi</taxon>
        <taxon>Dikarya</taxon>
        <taxon>Ascomycota</taxon>
        <taxon>Pezizomycotina</taxon>
        <taxon>Eurotiomycetes</taxon>
        <taxon>Eurotiomycetidae</taxon>
        <taxon>Onygenales</taxon>
        <taxon>Arthrodermataceae</taxon>
        <taxon>Nannizzia</taxon>
    </lineage>
</organism>
<dbReference type="EMBL" id="DS989823">
    <property type="protein sequence ID" value="EFQ99661.1"/>
    <property type="molecule type" value="Genomic_DNA"/>
</dbReference>
<dbReference type="RefSeq" id="XP_003175144.1">
    <property type="nucleotide sequence ID" value="XM_003175096.1"/>
</dbReference>
<feature type="compositionally biased region" description="Basic residues" evidence="10">
    <location>
        <begin position="529"/>
        <end position="539"/>
    </location>
</feature>
<evidence type="ECO:0000256" key="10">
    <source>
        <dbReference type="SAM" id="MobiDB-lite"/>
    </source>
</evidence>
<feature type="region of interest" description="Disordered" evidence="10">
    <location>
        <begin position="112"/>
        <end position="139"/>
    </location>
</feature>
<feature type="transmembrane region" description="Helical" evidence="11">
    <location>
        <begin position="693"/>
        <end position="719"/>
    </location>
</feature>
<feature type="transmembrane region" description="Helical" evidence="11">
    <location>
        <begin position="751"/>
        <end position="771"/>
    </location>
</feature>
<sequence>MATHELTNEGELESPPAIDPQQEEEATQGAQSYHLPQRPPHLCRRSNPDNAATTTPTTDSGESLYAWRKPFRTPSDSGTEADDEANGVLKRLPTPLVSRRIEYQFKRGDDAVNTTAERKRRAAPVGSRRSKRRMPDSPDPGELEFHITIGARLRIEVLRRICETGLVLGVAFAVMLRRSVRSVVKVCFIELSVFALLILGLYAIFPLRKCPYGSYRTKLKRIIAFPFSKDIDPAPLIYPILIPVLITLSLGPSCEALVLLNIILSLSSLPAATIPLHDSGTYSVMHWMITTVPLLISENFPLSRSPKEAMSELGLEPELLVLIFPLQKSTVSIIEYLVTSSLLPSEVQLLGTALVNVLLVSRSPQAQILKALIWLGSLCIFITCKRVLLWEATLAKIPSWKFRRASTQTTDDEHILGALDRQVCHTLNHPFSEDQASESEIQVDVDRSGSRRTSLLYNNFTKLLATEVDLDKGLFKRTGLSPQPLSPVENEPRIEASMDSLDDRTQPSRSDSQRYLSSKAGGMAPGRRTTTKGGRRKRQLPPSMRAFLSLTMEQAIIRKWAYALYVYTMVLAIILVPVRWYVGEYALGGREPFGWAIGYLFGNISSVRFTLLLWSLEVWACIPPRLHDISASCHLGWVEHLRRDSVGEASTRLFLCGYCILILVAGLSLVHRLSRVVEVDTRRKIFHGMMVAMFFPTIFVDPAFVALSCTLVLAIFLLLELFRASQVPPLARWLSYFLAPYVDGRDHRGPVVVSHIFLMLGCALPLLLSLAGTPHQGAAPWEGWDINGRDVSMVSGIVCVGMGDAAASLVGRRYGRRRWFWGGDKSIEGSASFAAAVFIGLVTARVWLVGGGWEARVDWILTIVKSAFAAVASSFMEAVLTGGNDNVVVPLVLWLLVRGLHL</sequence>
<gene>
    <name evidence="12" type="ORF">MGYG_02674</name>
</gene>
<keyword evidence="7" id="KW-0256">Endoplasmic reticulum</keyword>
<evidence type="ECO:0000256" key="5">
    <source>
        <dbReference type="ARBA" id="ARBA00022692"/>
    </source>
</evidence>
<comment type="subcellular location">
    <subcellularLocation>
        <location evidence="1">Endoplasmic reticulum membrane</location>
        <topology evidence="1">Multi-pass membrane protein</topology>
    </subcellularLocation>
</comment>
<dbReference type="GO" id="GO:0004168">
    <property type="term" value="F:dolichol kinase activity"/>
    <property type="evidence" value="ECO:0007669"/>
    <property type="project" value="UniProtKB-EC"/>
</dbReference>
<keyword evidence="8 11" id="KW-1133">Transmembrane helix</keyword>